<comment type="subcellular location">
    <subcellularLocation>
        <location evidence="1">Virion</location>
    </subcellularLocation>
</comment>
<evidence type="ECO:0000256" key="2">
    <source>
        <dbReference type="ARBA" id="ARBA00022844"/>
    </source>
</evidence>
<dbReference type="InterPro" id="IPR024535">
    <property type="entry name" value="RHGA/B-epi-like_pectate_lyase"/>
</dbReference>
<evidence type="ECO:0000313" key="7">
    <source>
        <dbReference type="Proteomes" id="UP000202170"/>
    </source>
</evidence>
<dbReference type="GO" id="GO:0019058">
    <property type="term" value="P:viral life cycle"/>
    <property type="evidence" value="ECO:0007669"/>
    <property type="project" value="UniProtKB-ARBA"/>
</dbReference>
<dbReference type="InterPro" id="IPR008160">
    <property type="entry name" value="Collagen"/>
</dbReference>
<evidence type="ECO:0000313" key="6">
    <source>
        <dbReference type="EMBL" id="AOE43730.1"/>
    </source>
</evidence>
<name>A0A1B3AYB1_9CAUD</name>
<dbReference type="InterPro" id="IPR040956">
    <property type="entry name" value="BppL_N"/>
</dbReference>
<evidence type="ECO:0000259" key="5">
    <source>
        <dbReference type="Pfam" id="PF18338"/>
    </source>
</evidence>
<dbReference type="EMBL" id="KX557272">
    <property type="protein sequence ID" value="AOE43730.1"/>
    <property type="molecule type" value="Genomic_DNA"/>
</dbReference>
<evidence type="ECO:0000256" key="1">
    <source>
        <dbReference type="ARBA" id="ARBA00004328"/>
    </source>
</evidence>
<organism evidence="6 7">
    <name type="scientific">Gordonia phage Bantam</name>
    <dbReference type="NCBI Taxonomy" id="1887641"/>
    <lineage>
        <taxon>Viruses</taxon>
        <taxon>Duplodnaviria</taxon>
        <taxon>Heunggongvirae</taxon>
        <taxon>Uroviricota</taxon>
        <taxon>Caudoviricetes</taxon>
        <taxon>Bantamvirus</taxon>
        <taxon>Bantamvirus bantam</taxon>
    </lineage>
</organism>
<dbReference type="Gene3D" id="2.160.20.10">
    <property type="entry name" value="Single-stranded right-handed beta-helix, Pectin lyase-like"/>
    <property type="match status" value="1"/>
</dbReference>
<dbReference type="Pfam" id="PF18338">
    <property type="entry name" value="BppL_N"/>
    <property type="match status" value="1"/>
</dbReference>
<reference evidence="7" key="1">
    <citation type="submission" date="2016-07" db="EMBL/GenBank/DDBJ databases">
        <authorList>
            <person name="Florea S."/>
            <person name="Webb J.S."/>
            <person name="Jaromczyk J."/>
            <person name="Schardl C.L."/>
        </authorList>
    </citation>
    <scope>NUCLEOTIDE SEQUENCE [LARGE SCALE GENOMIC DNA]</scope>
</reference>
<dbReference type="RefSeq" id="YP_009287509.1">
    <property type="nucleotide sequence ID" value="NC_031074.1"/>
</dbReference>
<dbReference type="Proteomes" id="UP000202170">
    <property type="component" value="Segment"/>
</dbReference>
<dbReference type="KEGG" id="vg:29080304"/>
<dbReference type="GO" id="GO:0044423">
    <property type="term" value="C:virion component"/>
    <property type="evidence" value="ECO:0007669"/>
    <property type="project" value="UniProtKB-KW"/>
</dbReference>
<feature type="region of interest" description="Disordered" evidence="3">
    <location>
        <begin position="16"/>
        <end position="81"/>
    </location>
</feature>
<feature type="compositionally biased region" description="Basic and acidic residues" evidence="3">
    <location>
        <begin position="40"/>
        <end position="70"/>
    </location>
</feature>
<dbReference type="GeneID" id="29080304"/>
<dbReference type="OrthoDB" id="12275at10239"/>
<dbReference type="SUPFAM" id="SSF51126">
    <property type="entry name" value="Pectin lyase-like"/>
    <property type="match status" value="1"/>
</dbReference>
<dbReference type="Pfam" id="PF12708">
    <property type="entry name" value="Pect-lyase_RHGA_epim"/>
    <property type="match status" value="1"/>
</dbReference>
<dbReference type="InterPro" id="IPR012334">
    <property type="entry name" value="Pectin_lyas_fold"/>
</dbReference>
<evidence type="ECO:0000256" key="3">
    <source>
        <dbReference type="SAM" id="MobiDB-lite"/>
    </source>
</evidence>
<proteinExistence type="predicted"/>
<keyword evidence="7" id="KW-1185">Reference proteome</keyword>
<keyword evidence="2" id="KW-0946">Virion</keyword>
<gene>
    <name evidence="6" type="primary">40</name>
    <name evidence="6" type="ORF">SEA_BANTAM_40</name>
</gene>
<feature type="domain" description="Lower baseplate protein N-terminal" evidence="5">
    <location>
        <begin position="307"/>
        <end position="324"/>
    </location>
</feature>
<dbReference type="GO" id="GO:0051701">
    <property type="term" value="P:biological process involved in interaction with host"/>
    <property type="evidence" value="ECO:0007669"/>
    <property type="project" value="UniProtKB-ARBA"/>
</dbReference>
<dbReference type="InterPro" id="IPR011050">
    <property type="entry name" value="Pectin_lyase_fold/virulence"/>
</dbReference>
<dbReference type="Pfam" id="PF01391">
    <property type="entry name" value="Collagen"/>
    <property type="match status" value="1"/>
</dbReference>
<feature type="domain" description="Rhamnogalacturonase A/B/Epimerase-like pectate lyase" evidence="4">
    <location>
        <begin position="728"/>
        <end position="805"/>
    </location>
</feature>
<evidence type="ECO:0000259" key="4">
    <source>
        <dbReference type="Pfam" id="PF12708"/>
    </source>
</evidence>
<sequence length="1083" mass="112222">MILIGADGANVAVADDTSGVVRPPSTPRTILIPVPGTKGDTGERGAKGDKGDRGDKGDLGPKGDKGDKGDQGIQGPAGPAVSEADQVAIALRPEGVYAWHDHLAFGKFVPYPTYERRTGSTWAAVAMNDVLKQAFDSRELTSAEYMAADSAYDAIRFTWNSSNLAYAGIKYFLIALAHSAVARTIKFSVEDSVDGVTWVARGTLTTSANASTVFVPCTQGGSGQTWLRLIAERIAGTGNVNFASIQTMTQRKGNQGGGKENELPFSWDVNRTVAFDGIKIARADAAAGRYLRATGTDGSVEWSDAPVVTSGNQSIAGEKTFTGLLRASGGANRSLIIDGVNGNHSIEIGRQDGAASTPFIDFHSGATAVDHDARIIASDGNGTQAGGNLQVNANRFRTLAYFEPLRPTILSPDTRSITGEMTTISRPLTVCSPSTADITITPPSTAAEGLVFTLIKNLDNPHKVTIPGVFIGYGSEVVLRAQGDTVTFMTTGVAGTFRILSRTIAADVAGFEVKSAKGAANGYAALDAGGKVPIGQLPSSIMEYKGVWNASTNSPTLANGTGDAGDVYRVTTAGTRNLGAGNIEFTVGDYVVYNSSGQWEKSDTTDSVASVAGLVGVITVAGLKTALALSNVDNTRDVDKPISTAVQGALDAKVDRLTEPWKIYSTSDTGLHGLDFAGNAATPWTIAQRGEGGRTKVGDPLVADDAAPKGYVDTAAASKLDRASAGVFSVRDYGAVGDGAANDQPAIMAAIAAAQAAGGGEVFFPAGAYKVASTVGTGSTAITNVVLRGAGNSASKIVAGGNFPPISGSFYRSTIKDLTVDAAGLGGPGMNLHMVESRVSGVLIDRWTTYGMVLNDGSFGDVGLLNVIDNCHIVQGTGIGIFQTYRWVDSWILNNNIGSTDANLSLEGGPIRVIGNHLDGSPLRNIDLRGNKRITITDNILEGARREAIRYVMPSWLTSDSPQIQITANNFSNGGKEAAGSFPAIAFTGVSSTARLSGLSVTGNIFACEDAGSGWSHCVKAEYADGIAVSSNQWELGYTVSPVSYGDGQHISLAGNTTDASVVIGALPTVGRPGVLYVVPAVA</sequence>
<accession>A0A1B3AYB1</accession>
<protein>
    <submittedName>
        <fullName evidence="6">Minor tail protein</fullName>
    </submittedName>
</protein>